<proteinExistence type="predicted"/>
<keyword evidence="3" id="KW-1185">Reference proteome</keyword>
<reference evidence="3" key="1">
    <citation type="journal article" date="2019" name="Int. J. Syst. Evol. Microbiol.">
        <title>The Global Catalogue of Microorganisms (GCM) 10K type strain sequencing project: providing services to taxonomists for standard genome sequencing and annotation.</title>
        <authorList>
            <consortium name="The Broad Institute Genomics Platform"/>
            <consortium name="The Broad Institute Genome Sequencing Center for Infectious Disease"/>
            <person name="Wu L."/>
            <person name="Ma J."/>
        </authorList>
    </citation>
    <scope>NUCLEOTIDE SEQUENCE [LARGE SCALE GENOMIC DNA]</scope>
    <source>
        <strain evidence="3">KCTC 32465</strain>
    </source>
</reference>
<dbReference type="EMBL" id="BMZF01000002">
    <property type="protein sequence ID" value="GHA48748.1"/>
    <property type="molecule type" value="Genomic_DNA"/>
</dbReference>
<evidence type="ECO:0000313" key="3">
    <source>
        <dbReference type="Proteomes" id="UP000634455"/>
    </source>
</evidence>
<gene>
    <name evidence="2" type="ORF">GCM10008927_12350</name>
</gene>
<evidence type="ECO:0000256" key="1">
    <source>
        <dbReference type="SAM" id="MobiDB-lite"/>
    </source>
</evidence>
<feature type="region of interest" description="Disordered" evidence="1">
    <location>
        <begin position="50"/>
        <end position="70"/>
    </location>
</feature>
<evidence type="ECO:0000313" key="2">
    <source>
        <dbReference type="EMBL" id="GHA48748.1"/>
    </source>
</evidence>
<name>A0ABQ3D2Z9_9RHOB</name>
<organism evidence="2 3">
    <name type="scientific">Paramylibacter ulvae</name>
    <dbReference type="NCBI Taxonomy" id="1651968"/>
    <lineage>
        <taxon>Bacteria</taxon>
        <taxon>Pseudomonadati</taxon>
        <taxon>Pseudomonadota</taxon>
        <taxon>Alphaproteobacteria</taxon>
        <taxon>Rhodobacterales</taxon>
        <taxon>Paracoccaceae</taxon>
        <taxon>Paramylibacter</taxon>
    </lineage>
</organism>
<comment type="caution">
    <text evidence="2">The sequence shown here is derived from an EMBL/GenBank/DDBJ whole genome shotgun (WGS) entry which is preliminary data.</text>
</comment>
<protein>
    <submittedName>
        <fullName evidence="2">Uncharacterized protein</fullName>
    </submittedName>
</protein>
<accession>A0ABQ3D2Z9</accession>
<sequence>MLEVECNIHDRVFFMSKETQSREKQSKKVQQIRLINKLYEQADQHFEKPVANRNHMPSEKAWAKTHLAQE</sequence>
<dbReference type="Proteomes" id="UP000634455">
    <property type="component" value="Unassembled WGS sequence"/>
</dbReference>